<dbReference type="GO" id="GO:0003677">
    <property type="term" value="F:DNA binding"/>
    <property type="evidence" value="ECO:0007669"/>
    <property type="project" value="InterPro"/>
</dbReference>
<accession>A0A6G4TW69</accession>
<dbReference type="SMART" id="SM00421">
    <property type="entry name" value="HTH_LUXR"/>
    <property type="match status" value="1"/>
</dbReference>
<dbReference type="Gene3D" id="1.10.10.10">
    <property type="entry name" value="Winged helix-like DNA-binding domain superfamily/Winged helix DNA-binding domain"/>
    <property type="match status" value="1"/>
</dbReference>
<dbReference type="InterPro" id="IPR027417">
    <property type="entry name" value="P-loop_NTPase"/>
</dbReference>
<name>A0A6G4TW69_9ACTN</name>
<dbReference type="SUPFAM" id="SSF46894">
    <property type="entry name" value="C-terminal effector domain of the bipartite response regulators"/>
    <property type="match status" value="1"/>
</dbReference>
<dbReference type="PRINTS" id="PR00038">
    <property type="entry name" value="HTHLUXR"/>
</dbReference>
<dbReference type="AlphaFoldDB" id="A0A6G4TW69"/>
<keyword evidence="1" id="KW-0547">Nucleotide-binding</keyword>
<evidence type="ECO:0000313" key="5">
    <source>
        <dbReference type="Proteomes" id="UP000481583"/>
    </source>
</evidence>
<evidence type="ECO:0000256" key="2">
    <source>
        <dbReference type="ARBA" id="ARBA00022840"/>
    </source>
</evidence>
<dbReference type="Gene3D" id="3.40.50.300">
    <property type="entry name" value="P-loop containing nucleotide triphosphate hydrolases"/>
    <property type="match status" value="1"/>
</dbReference>
<dbReference type="EMBL" id="JAAKZV010000025">
    <property type="protein sequence ID" value="NGN64022.1"/>
    <property type="molecule type" value="Genomic_DNA"/>
</dbReference>
<dbReference type="InterPro" id="IPR041664">
    <property type="entry name" value="AAA_16"/>
</dbReference>
<dbReference type="GO" id="GO:0006355">
    <property type="term" value="P:regulation of DNA-templated transcription"/>
    <property type="evidence" value="ECO:0007669"/>
    <property type="project" value="InterPro"/>
</dbReference>
<dbReference type="PROSITE" id="PS50043">
    <property type="entry name" value="HTH_LUXR_2"/>
    <property type="match status" value="1"/>
</dbReference>
<dbReference type="Proteomes" id="UP000481583">
    <property type="component" value="Unassembled WGS sequence"/>
</dbReference>
<dbReference type="InterPro" id="IPR036388">
    <property type="entry name" value="WH-like_DNA-bd_sf"/>
</dbReference>
<dbReference type="Pfam" id="PF00196">
    <property type="entry name" value="GerE"/>
    <property type="match status" value="1"/>
</dbReference>
<dbReference type="PANTHER" id="PTHR16305:SF35">
    <property type="entry name" value="TRANSCRIPTIONAL ACTIVATOR DOMAIN"/>
    <property type="match status" value="1"/>
</dbReference>
<evidence type="ECO:0000259" key="3">
    <source>
        <dbReference type="PROSITE" id="PS50043"/>
    </source>
</evidence>
<dbReference type="CDD" id="cd06170">
    <property type="entry name" value="LuxR_C_like"/>
    <property type="match status" value="1"/>
</dbReference>
<comment type="caution">
    <text evidence="4">The sequence shown here is derived from an EMBL/GenBank/DDBJ whole genome shotgun (WGS) entry which is preliminary data.</text>
</comment>
<gene>
    <name evidence="4" type="ORF">G5C51_08900</name>
</gene>
<sequence length="1008" mass="109730">MLCSVESRSISPVFVGRAEESSTLLAALARAATGEPQVLVVGGEAGVGKTRLLEEFLAAACEQDATVAVGGCLELGAEGLPFAPFATALRTLHRKLGDEMTAAAAGREAELARLLPELGSAGRDVHDQEGRARLFELTVRLLERLAGERTIVLALEDLHWADRSTRELLGYLVRSVQSARLVVLATYRSDDVHRRHPLRPFLAELDRLRSVQRIELPRLVEDEVRAQLAGIRGVPEPDHGLVQEIFERSEGNPFFVEELALSGGDGRLSESLRDLLLVRIEELPETAQRVVRVAARTTTVEHTLLAAVSGLGEDELIEGLRAAVGANVLVPAAPDEDGDGYRFRHALLREAVIDDLLPGERTRLSRRYAEALEADPGLVRPEERVTRLASYWYYARDAAKALPAVVQAIEETRERHAYAEELKLLERAMELWDEVDEATRLALPHMGSLESYPPCGCGPEKSHPEFLDLLAEAAAAARVDGMREQGLSFVKKALKLIDPAKDPKRAAWFWMERSRLTAGSGRGNGWAELAEALKLVEDQPPSPVQADVLSNAANWLVLHGWDDRTVEMTERAVEVAREVGALEVELNARVTLATMRAERNEEDGWLAELFETREQAGRIGAPRLLMRIHASVTDQLEKYGRSAEAVEAGREGIDELRRRGLYDAAAFLAGNVAESLITLGQWPQADEVIQEWSRYAGGSRARAAMVKNAATLALLRGQHEESRRLLTTARAHMGKNDGEPQYELPLIFSEIACAAAHGETAEAAAMLRRGFEMLPLPGQAPYVAQFLLAGAEFLADAAGLPGVAAQEHAALLDRLAKEADRLTQKQVRRPAMVLHIQAELARARGADDPALWARTAAGLEPYAFAYQRARVRHRWAAALLAAGGDGARDQAAELLTAAHSAAEDLTAEPLRAEIERLAGRARIALGGDGGETPADAVESLGLTAREQDVLRLVAAGRSNRQIAEELFISPKTASVHVSNMMAKLGVAGRGEAAAVAHKLRLFERAEPV</sequence>
<organism evidence="4 5">
    <name type="scientific">Streptomyces coryli</name>
    <dbReference type="NCBI Taxonomy" id="1128680"/>
    <lineage>
        <taxon>Bacteria</taxon>
        <taxon>Bacillati</taxon>
        <taxon>Actinomycetota</taxon>
        <taxon>Actinomycetes</taxon>
        <taxon>Kitasatosporales</taxon>
        <taxon>Streptomycetaceae</taxon>
        <taxon>Streptomyces</taxon>
    </lineage>
</organism>
<evidence type="ECO:0000256" key="1">
    <source>
        <dbReference type="ARBA" id="ARBA00022741"/>
    </source>
</evidence>
<dbReference type="PANTHER" id="PTHR16305">
    <property type="entry name" value="TESTICULAR SOLUBLE ADENYLYL CYCLASE"/>
    <property type="match status" value="1"/>
</dbReference>
<dbReference type="GO" id="GO:0005524">
    <property type="term" value="F:ATP binding"/>
    <property type="evidence" value="ECO:0007669"/>
    <property type="project" value="UniProtKB-KW"/>
</dbReference>
<dbReference type="InterPro" id="IPR000792">
    <property type="entry name" value="Tscrpt_reg_LuxR_C"/>
</dbReference>
<dbReference type="GO" id="GO:0004016">
    <property type="term" value="F:adenylate cyclase activity"/>
    <property type="evidence" value="ECO:0007669"/>
    <property type="project" value="TreeGrafter"/>
</dbReference>
<dbReference type="SUPFAM" id="SSF52540">
    <property type="entry name" value="P-loop containing nucleoside triphosphate hydrolases"/>
    <property type="match status" value="1"/>
</dbReference>
<evidence type="ECO:0000313" key="4">
    <source>
        <dbReference type="EMBL" id="NGN64022.1"/>
    </source>
</evidence>
<dbReference type="GO" id="GO:0005737">
    <property type="term" value="C:cytoplasm"/>
    <property type="evidence" value="ECO:0007669"/>
    <property type="project" value="TreeGrafter"/>
</dbReference>
<feature type="domain" description="HTH luxR-type" evidence="3">
    <location>
        <begin position="935"/>
        <end position="1000"/>
    </location>
</feature>
<reference evidence="4 5" key="1">
    <citation type="submission" date="2020-02" db="EMBL/GenBank/DDBJ databases">
        <title>Whole-genome analyses of novel actinobacteria.</title>
        <authorList>
            <person name="Sahin N."/>
        </authorList>
    </citation>
    <scope>NUCLEOTIDE SEQUENCE [LARGE SCALE GENOMIC DNA]</scope>
    <source>
        <strain evidence="4 5">A7024</strain>
    </source>
</reference>
<dbReference type="Pfam" id="PF13191">
    <property type="entry name" value="AAA_16"/>
    <property type="match status" value="1"/>
</dbReference>
<keyword evidence="5" id="KW-1185">Reference proteome</keyword>
<keyword evidence="2" id="KW-0067">ATP-binding</keyword>
<dbReference type="InterPro" id="IPR016032">
    <property type="entry name" value="Sig_transdc_resp-reg_C-effctor"/>
</dbReference>
<proteinExistence type="predicted"/>
<protein>
    <submittedName>
        <fullName evidence="4">AAA family ATPase</fullName>
    </submittedName>
</protein>
<dbReference type="RefSeq" id="WP_165234550.1">
    <property type="nucleotide sequence ID" value="NZ_JAAKZV010000025.1"/>
</dbReference>